<organism evidence="2 3">
    <name type="scientific">Haloarcula mannanilytica</name>
    <dbReference type="NCBI Taxonomy" id="2509225"/>
    <lineage>
        <taxon>Archaea</taxon>
        <taxon>Methanobacteriati</taxon>
        <taxon>Methanobacteriota</taxon>
        <taxon>Stenosarchaea group</taxon>
        <taxon>Halobacteria</taxon>
        <taxon>Halobacteriales</taxon>
        <taxon>Haloarculaceae</taxon>
        <taxon>Haloarcula</taxon>
    </lineage>
</organism>
<protein>
    <submittedName>
        <fullName evidence="2">Uncharacterized protein</fullName>
    </submittedName>
</protein>
<feature type="region of interest" description="Disordered" evidence="1">
    <location>
        <begin position="150"/>
        <end position="170"/>
    </location>
</feature>
<gene>
    <name evidence="2" type="ORF">Harman_41310</name>
</gene>
<sequence length="170" mass="19012">MTKVSLVFDFDERAHDAFQEGNVDISVGARLQVDQTHILGSPDAYTRDFIEPYVIGLIEGALAALNQERYVYDYYVDAMYLVFEPTDDGRTNLAFCYSEEAVENPDYRGEQSPKLPEPEAVAPTQALAEAISEGAQTYLDTIREYDPDAGSEYVEPLLDELHEGLGSTER</sequence>
<dbReference type="RefSeq" id="WP_235007295.1">
    <property type="nucleotide sequence ID" value="NZ_BIXZ01000019.1"/>
</dbReference>
<evidence type="ECO:0000313" key="3">
    <source>
        <dbReference type="Proteomes" id="UP000304382"/>
    </source>
</evidence>
<reference evidence="2 3" key="1">
    <citation type="submission" date="2019-02" db="EMBL/GenBank/DDBJ databases">
        <title>Haloarcula mannanilyticum sp. nov., a mannan degrading haloarchaeon isolated from commercial salt.</title>
        <authorList>
            <person name="Enomoto S."/>
            <person name="Shimane Y."/>
            <person name="Kamekura M."/>
            <person name="Ito T."/>
            <person name="Moriya O."/>
            <person name="Ihara K."/>
            <person name="Takahashi-Ando N."/>
            <person name="Fukushima Y."/>
            <person name="Yoshida Y."/>
            <person name="Usama R."/>
            <person name="Takai K."/>
            <person name="Minegishi H."/>
        </authorList>
    </citation>
    <scope>NUCLEOTIDE SEQUENCE [LARGE SCALE GENOMIC DNA]</scope>
    <source>
        <strain evidence="2 3">MD130-1</strain>
    </source>
</reference>
<dbReference type="EMBL" id="BIXZ01000019">
    <property type="protein sequence ID" value="GCF16196.1"/>
    <property type="molecule type" value="Genomic_DNA"/>
</dbReference>
<name>A0A4C2EPA7_9EURY</name>
<proteinExistence type="predicted"/>
<dbReference type="Proteomes" id="UP000304382">
    <property type="component" value="Unassembled WGS sequence"/>
</dbReference>
<comment type="caution">
    <text evidence="2">The sequence shown here is derived from an EMBL/GenBank/DDBJ whole genome shotgun (WGS) entry which is preliminary data.</text>
</comment>
<accession>A0A4C2EPA7</accession>
<keyword evidence="3" id="KW-1185">Reference proteome</keyword>
<feature type="compositionally biased region" description="Basic and acidic residues" evidence="1">
    <location>
        <begin position="159"/>
        <end position="170"/>
    </location>
</feature>
<evidence type="ECO:0000313" key="2">
    <source>
        <dbReference type="EMBL" id="GCF16196.1"/>
    </source>
</evidence>
<evidence type="ECO:0000256" key="1">
    <source>
        <dbReference type="SAM" id="MobiDB-lite"/>
    </source>
</evidence>
<dbReference type="AlphaFoldDB" id="A0A4C2EPA7"/>